<evidence type="ECO:0000313" key="1">
    <source>
        <dbReference type="EMBL" id="OAD19746.1"/>
    </source>
</evidence>
<reference evidence="1 2" key="1">
    <citation type="submission" date="2016-05" db="EMBL/GenBank/DDBJ databases">
        <title>Single-cell genome of chain-forming Candidatus Thiomargarita nelsonii and comparison to other large sulfur-oxidizing bacteria.</title>
        <authorList>
            <person name="Winkel M."/>
            <person name="Salman V."/>
            <person name="Woyke T."/>
            <person name="Schulz-Vogt H."/>
            <person name="Richter M."/>
            <person name="Flood B."/>
            <person name="Bailey J."/>
            <person name="Amann R."/>
            <person name="Mussmann M."/>
        </authorList>
    </citation>
    <scope>NUCLEOTIDE SEQUENCE [LARGE SCALE GENOMIC DNA]</scope>
    <source>
        <strain evidence="1 2">THI036</strain>
    </source>
</reference>
<keyword evidence="2" id="KW-1185">Reference proteome</keyword>
<name>A0A0A6P0X6_9GAMM</name>
<sequence>MLQLQLQPQTEERIKRILAQYPDPEVLAQNIIAYQIAELKKASLNIRLDLWQFEQKDQQSTEAFYHQFTAGKLDDTEDFIVWAGIYEMLQDNERQLETII</sequence>
<proteinExistence type="predicted"/>
<accession>A0A0A6P0X6</accession>
<evidence type="ECO:0000313" key="2">
    <source>
        <dbReference type="Proteomes" id="UP000076962"/>
    </source>
</evidence>
<organism evidence="1 2">
    <name type="scientific">Candidatus Thiomargarita nelsonii</name>
    <dbReference type="NCBI Taxonomy" id="1003181"/>
    <lineage>
        <taxon>Bacteria</taxon>
        <taxon>Pseudomonadati</taxon>
        <taxon>Pseudomonadota</taxon>
        <taxon>Gammaproteobacteria</taxon>
        <taxon>Thiotrichales</taxon>
        <taxon>Thiotrichaceae</taxon>
        <taxon>Thiomargarita</taxon>
    </lineage>
</organism>
<dbReference type="Proteomes" id="UP000076962">
    <property type="component" value="Unassembled WGS sequence"/>
</dbReference>
<gene>
    <name evidence="1" type="ORF">THIOM_004602</name>
</gene>
<dbReference type="EMBL" id="LUTY01002681">
    <property type="protein sequence ID" value="OAD19746.1"/>
    <property type="molecule type" value="Genomic_DNA"/>
</dbReference>
<protein>
    <submittedName>
        <fullName evidence="1">Uncharacterized protein</fullName>
    </submittedName>
</protein>
<dbReference type="AlphaFoldDB" id="A0A0A6P0X6"/>
<comment type="caution">
    <text evidence="1">The sequence shown here is derived from an EMBL/GenBank/DDBJ whole genome shotgun (WGS) entry which is preliminary data.</text>
</comment>